<reference evidence="4 5" key="1">
    <citation type="submission" date="2018-08" db="EMBL/GenBank/DDBJ databases">
        <title>Bacillus jemisoniae sp. nov., Bacillus chryseoplanitiae sp. nov., Bacillus resnikiae sp. nov., and Bacillus frankliniae sp. nov., isolated from Viking spacecraft and associated surfaces.</title>
        <authorList>
            <person name="Seuylemezian A."/>
            <person name="Vaishampayan P."/>
        </authorList>
    </citation>
    <scope>NUCLEOTIDE SEQUENCE [LARGE SCALE GENOMIC DNA]</scope>
    <source>
        <strain evidence="4 5">MA001</strain>
    </source>
</reference>
<organism evidence="4 5">
    <name type="scientific">Peribacillus asahii</name>
    <dbReference type="NCBI Taxonomy" id="228899"/>
    <lineage>
        <taxon>Bacteria</taxon>
        <taxon>Bacillati</taxon>
        <taxon>Bacillota</taxon>
        <taxon>Bacilli</taxon>
        <taxon>Bacillales</taxon>
        <taxon>Bacillaceae</taxon>
        <taxon>Peribacillus</taxon>
    </lineage>
</organism>
<dbReference type="PANTHER" id="PTHR36925">
    <property type="entry name" value="COBALT-PRECORRIN-6A REDUCTASE"/>
    <property type="match status" value="1"/>
</dbReference>
<keyword evidence="3 4" id="KW-0560">Oxidoreductase</keyword>
<dbReference type="NCBIfam" id="TIGR00715">
    <property type="entry name" value="precor6x_red"/>
    <property type="match status" value="1"/>
</dbReference>
<gene>
    <name evidence="4" type="primary">cobK</name>
    <name evidence="4" type="ORF">D1953_06095</name>
</gene>
<dbReference type="Proteomes" id="UP000266016">
    <property type="component" value="Unassembled WGS sequence"/>
</dbReference>
<evidence type="ECO:0000313" key="4">
    <source>
        <dbReference type="EMBL" id="RID87441.1"/>
    </source>
</evidence>
<dbReference type="EC" id="1.3.1.54" evidence="4"/>
<dbReference type="Pfam" id="PF02571">
    <property type="entry name" value="CbiJ"/>
    <property type="match status" value="1"/>
</dbReference>
<comment type="caution">
    <text evidence="4">The sequence shown here is derived from an EMBL/GenBank/DDBJ whole genome shotgun (WGS) entry which is preliminary data.</text>
</comment>
<evidence type="ECO:0000256" key="3">
    <source>
        <dbReference type="ARBA" id="ARBA00023002"/>
    </source>
</evidence>
<dbReference type="GO" id="GO:0016994">
    <property type="term" value="F:precorrin-6A reductase activity"/>
    <property type="evidence" value="ECO:0007669"/>
    <property type="project" value="UniProtKB-EC"/>
</dbReference>
<evidence type="ECO:0000313" key="5">
    <source>
        <dbReference type="Proteomes" id="UP000266016"/>
    </source>
</evidence>
<accession>A0A398BDK8</accession>
<dbReference type="RefSeq" id="WP_119116277.1">
    <property type="nucleotide sequence ID" value="NZ_QWVS01000012.1"/>
</dbReference>
<evidence type="ECO:0000256" key="1">
    <source>
        <dbReference type="ARBA" id="ARBA00004953"/>
    </source>
</evidence>
<sequence length="260" mass="28409">MILFLAGTSDARELAIEIQNAGFPVLATVVTESAAKSLQDAGIDTQIGRLTAADMAVLIAEKGFQAVVDASHPFAEEASKNALQGAKEANVPYIRYERESQRFHDDKLTVVSDYAEAAKLAAKKRGVIMLTTGSKTLEIFAKELIGLENTRLIARMLPRIDNMEKCAELGVEQKNIVAIQGPFSKELNKALYNQYGVTLMITKESGKVGSVDEKLEAALECGIETIMIARPNVNYQNVYSNFEDVINNLNKQLGGKYNGF</sequence>
<name>A0A398BDK8_9BACI</name>
<evidence type="ECO:0000256" key="2">
    <source>
        <dbReference type="ARBA" id="ARBA00022573"/>
    </source>
</evidence>
<dbReference type="PROSITE" id="PS51014">
    <property type="entry name" value="COBK_CBIJ"/>
    <property type="match status" value="1"/>
</dbReference>
<protein>
    <submittedName>
        <fullName evidence="4">Precorrin-6A reductase</fullName>
        <ecNumber evidence="4">1.3.1.54</ecNumber>
    </submittedName>
</protein>
<dbReference type="InterPro" id="IPR003723">
    <property type="entry name" value="Precorrin-6x_reduct"/>
</dbReference>
<dbReference type="PANTHER" id="PTHR36925:SF1">
    <property type="entry name" value="COBALT-PRECORRIN-6A REDUCTASE"/>
    <property type="match status" value="1"/>
</dbReference>
<keyword evidence="2" id="KW-0169">Cobalamin biosynthesis</keyword>
<dbReference type="AlphaFoldDB" id="A0A398BDK8"/>
<dbReference type="GO" id="GO:0009236">
    <property type="term" value="P:cobalamin biosynthetic process"/>
    <property type="evidence" value="ECO:0007669"/>
    <property type="project" value="UniProtKB-UniPathway"/>
</dbReference>
<keyword evidence="5" id="KW-1185">Reference proteome</keyword>
<comment type="pathway">
    <text evidence="1">Cofactor biosynthesis; adenosylcobalamin biosynthesis.</text>
</comment>
<dbReference type="UniPathway" id="UPA00148"/>
<dbReference type="EMBL" id="QWVS01000012">
    <property type="protein sequence ID" value="RID87441.1"/>
    <property type="molecule type" value="Genomic_DNA"/>
</dbReference>
<proteinExistence type="predicted"/>